<keyword evidence="5" id="KW-0804">Transcription</keyword>
<evidence type="ECO:0000256" key="2">
    <source>
        <dbReference type="ARBA" id="ARBA00023015"/>
    </source>
</evidence>
<accession>A0A0F8W272</accession>
<comment type="caution">
    <text evidence="7">The sequence shown here is derived from an EMBL/GenBank/DDBJ whole genome shotgun (WGS) entry which is preliminary data.</text>
</comment>
<keyword evidence="3" id="KW-0731">Sigma factor</keyword>
<proteinExistence type="inferred from homology"/>
<evidence type="ECO:0000256" key="5">
    <source>
        <dbReference type="ARBA" id="ARBA00023163"/>
    </source>
</evidence>
<dbReference type="Gene3D" id="1.10.10.10">
    <property type="entry name" value="Winged helix-like DNA-binding domain superfamily/Winged helix DNA-binding domain"/>
    <property type="match status" value="1"/>
</dbReference>
<dbReference type="InterPro" id="IPR013325">
    <property type="entry name" value="RNA_pol_sigma_r2"/>
</dbReference>
<dbReference type="NCBIfam" id="TIGR02937">
    <property type="entry name" value="sigma70-ECF"/>
    <property type="match status" value="1"/>
</dbReference>
<keyword evidence="4" id="KW-0238">DNA-binding</keyword>
<evidence type="ECO:0000256" key="1">
    <source>
        <dbReference type="ARBA" id="ARBA00010641"/>
    </source>
</evidence>
<dbReference type="PANTHER" id="PTHR43133:SF8">
    <property type="entry name" value="RNA POLYMERASE SIGMA FACTOR HI_1459-RELATED"/>
    <property type="match status" value="1"/>
</dbReference>
<dbReference type="Pfam" id="PF04542">
    <property type="entry name" value="Sigma70_r2"/>
    <property type="match status" value="1"/>
</dbReference>
<reference evidence="7" key="1">
    <citation type="journal article" date="2015" name="Nature">
        <title>Complex archaea that bridge the gap between prokaryotes and eukaryotes.</title>
        <authorList>
            <person name="Spang A."/>
            <person name="Saw J.H."/>
            <person name="Jorgensen S.L."/>
            <person name="Zaremba-Niedzwiedzka K."/>
            <person name="Martijn J."/>
            <person name="Lind A.E."/>
            <person name="van Eijk R."/>
            <person name="Schleper C."/>
            <person name="Guy L."/>
            <person name="Ettema T.J."/>
        </authorList>
    </citation>
    <scope>NUCLEOTIDE SEQUENCE</scope>
</reference>
<dbReference type="PANTHER" id="PTHR43133">
    <property type="entry name" value="RNA POLYMERASE ECF-TYPE SIGMA FACTO"/>
    <property type="match status" value="1"/>
</dbReference>
<dbReference type="InterPro" id="IPR013324">
    <property type="entry name" value="RNA_pol_sigma_r3/r4-like"/>
</dbReference>
<dbReference type="GO" id="GO:0006352">
    <property type="term" value="P:DNA-templated transcription initiation"/>
    <property type="evidence" value="ECO:0007669"/>
    <property type="project" value="InterPro"/>
</dbReference>
<evidence type="ECO:0000256" key="3">
    <source>
        <dbReference type="ARBA" id="ARBA00023082"/>
    </source>
</evidence>
<dbReference type="InterPro" id="IPR036388">
    <property type="entry name" value="WH-like_DNA-bd_sf"/>
</dbReference>
<dbReference type="SUPFAM" id="SSF88659">
    <property type="entry name" value="Sigma3 and sigma4 domains of RNA polymerase sigma factors"/>
    <property type="match status" value="1"/>
</dbReference>
<gene>
    <name evidence="7" type="ORF">LCGC14_3122230</name>
</gene>
<organism evidence="7">
    <name type="scientific">marine sediment metagenome</name>
    <dbReference type="NCBI Taxonomy" id="412755"/>
    <lineage>
        <taxon>unclassified sequences</taxon>
        <taxon>metagenomes</taxon>
        <taxon>ecological metagenomes</taxon>
    </lineage>
</organism>
<dbReference type="AlphaFoldDB" id="A0A0F8W272"/>
<feature type="domain" description="RNA polymerase sigma-70 region 2" evidence="6">
    <location>
        <begin position="46"/>
        <end position="114"/>
    </location>
</feature>
<name>A0A0F8W272_9ZZZZ</name>
<evidence type="ECO:0000313" key="7">
    <source>
        <dbReference type="EMBL" id="KKK50718.1"/>
    </source>
</evidence>
<evidence type="ECO:0000259" key="6">
    <source>
        <dbReference type="Pfam" id="PF04542"/>
    </source>
</evidence>
<protein>
    <recommendedName>
        <fullName evidence="6">RNA polymerase sigma-70 region 2 domain-containing protein</fullName>
    </recommendedName>
</protein>
<feature type="non-terminal residue" evidence="7">
    <location>
        <position position="216"/>
    </location>
</feature>
<dbReference type="InterPro" id="IPR007627">
    <property type="entry name" value="RNA_pol_sigma70_r2"/>
</dbReference>
<evidence type="ECO:0000256" key="4">
    <source>
        <dbReference type="ARBA" id="ARBA00023125"/>
    </source>
</evidence>
<comment type="similarity">
    <text evidence="1">Belongs to the sigma-70 factor family. ECF subfamily.</text>
</comment>
<sequence>MRIQPAHLIIGRRRLRVLSSREFPETHPSLLAALDGSRGGSSWLEFYHRYAPAVFRVARLRGLDQHDAEDIVQQTMLSISRHISAFDYDRDRGTFRSWVRRIAESRIVDFARRRPAPTIPLEMVDQTIDGRPRLDELWETQWKLQDLLWCVEQCRNEVSPRTFAAFRLYVLEGATATETAEQVGINVNHVYVIRSEVLKRIRRLAEGLGETRQDEA</sequence>
<dbReference type="InterPro" id="IPR039425">
    <property type="entry name" value="RNA_pol_sigma-70-like"/>
</dbReference>
<dbReference type="SUPFAM" id="SSF88946">
    <property type="entry name" value="Sigma2 domain of RNA polymerase sigma factors"/>
    <property type="match status" value="1"/>
</dbReference>
<keyword evidence="2" id="KW-0805">Transcription regulation</keyword>
<dbReference type="Gene3D" id="1.10.1740.10">
    <property type="match status" value="1"/>
</dbReference>
<dbReference type="GO" id="GO:0016987">
    <property type="term" value="F:sigma factor activity"/>
    <property type="evidence" value="ECO:0007669"/>
    <property type="project" value="UniProtKB-KW"/>
</dbReference>
<dbReference type="InterPro" id="IPR014284">
    <property type="entry name" value="RNA_pol_sigma-70_dom"/>
</dbReference>
<dbReference type="GO" id="GO:0003677">
    <property type="term" value="F:DNA binding"/>
    <property type="evidence" value="ECO:0007669"/>
    <property type="project" value="UniProtKB-KW"/>
</dbReference>
<dbReference type="EMBL" id="LAZR01067880">
    <property type="protein sequence ID" value="KKK50718.1"/>
    <property type="molecule type" value="Genomic_DNA"/>
</dbReference>